<comment type="caution">
    <text evidence="3">The sequence shown here is derived from an EMBL/GenBank/DDBJ whole genome shotgun (WGS) entry which is preliminary data.</text>
</comment>
<reference evidence="3 4" key="1">
    <citation type="submission" date="2024-09" db="EMBL/GenBank/DDBJ databases">
        <title>Chromosome-scale assembly of Riccia sorocarpa.</title>
        <authorList>
            <person name="Paukszto L."/>
        </authorList>
    </citation>
    <scope>NUCLEOTIDE SEQUENCE [LARGE SCALE GENOMIC DNA]</scope>
    <source>
        <strain evidence="3">LP-2024</strain>
        <tissue evidence="3">Aerial parts of the thallus</tissue>
    </source>
</reference>
<name>A0ABD3GUL7_9MARC</name>
<dbReference type="Pfam" id="PF26133">
    <property type="entry name" value="DUF8039"/>
    <property type="match status" value="1"/>
</dbReference>
<feature type="region of interest" description="Disordered" evidence="1">
    <location>
        <begin position="202"/>
        <end position="224"/>
    </location>
</feature>
<dbReference type="InterPro" id="IPR058352">
    <property type="entry name" value="DUF8039"/>
</dbReference>
<dbReference type="Proteomes" id="UP001633002">
    <property type="component" value="Unassembled WGS sequence"/>
</dbReference>
<keyword evidence="4" id="KW-1185">Reference proteome</keyword>
<dbReference type="AlphaFoldDB" id="A0ABD3GUL7"/>
<evidence type="ECO:0000313" key="3">
    <source>
        <dbReference type="EMBL" id="KAL3682923.1"/>
    </source>
</evidence>
<protein>
    <recommendedName>
        <fullName evidence="2">DUF8039 domain-containing protein</fullName>
    </recommendedName>
</protein>
<feature type="domain" description="DUF8039" evidence="2">
    <location>
        <begin position="16"/>
        <end position="84"/>
    </location>
</feature>
<sequence>MTIPNVKDKVLLLRGESRVAFGSVHSVMATEFCHGVLVGNGRMVVQIMCSFNDNMELPFPSVGADTFSEAFGSFALWNIAEVELAEKKTKASNSTSTQPDVILVDQDQQLMLSLVPLADCCQKYRVADLKALRTEYYGMKPDRRKEIIFAKMEASQQRNDGMVLFKNGFFICRKAFWQFYGVCKSTFYNYRQQVRAGATMGFHGNKDKQKPERENFDGNDFSTSFSRVYGGTHAS</sequence>
<feature type="compositionally biased region" description="Basic and acidic residues" evidence="1">
    <location>
        <begin position="204"/>
        <end position="216"/>
    </location>
</feature>
<accession>A0ABD3GUL7</accession>
<organism evidence="3 4">
    <name type="scientific">Riccia sorocarpa</name>
    <dbReference type="NCBI Taxonomy" id="122646"/>
    <lineage>
        <taxon>Eukaryota</taxon>
        <taxon>Viridiplantae</taxon>
        <taxon>Streptophyta</taxon>
        <taxon>Embryophyta</taxon>
        <taxon>Marchantiophyta</taxon>
        <taxon>Marchantiopsida</taxon>
        <taxon>Marchantiidae</taxon>
        <taxon>Marchantiales</taxon>
        <taxon>Ricciaceae</taxon>
        <taxon>Riccia</taxon>
    </lineage>
</organism>
<evidence type="ECO:0000256" key="1">
    <source>
        <dbReference type="SAM" id="MobiDB-lite"/>
    </source>
</evidence>
<proteinExistence type="predicted"/>
<dbReference type="EMBL" id="JBJQOH010000006">
    <property type="protein sequence ID" value="KAL3682923.1"/>
    <property type="molecule type" value="Genomic_DNA"/>
</dbReference>
<evidence type="ECO:0000259" key="2">
    <source>
        <dbReference type="Pfam" id="PF26133"/>
    </source>
</evidence>
<evidence type="ECO:0000313" key="4">
    <source>
        <dbReference type="Proteomes" id="UP001633002"/>
    </source>
</evidence>
<gene>
    <name evidence="3" type="ORF">R1sor_000945</name>
</gene>